<feature type="region of interest" description="Disordered" evidence="2">
    <location>
        <begin position="1"/>
        <end position="29"/>
    </location>
</feature>
<evidence type="ECO:0000256" key="2">
    <source>
        <dbReference type="SAM" id="MobiDB-lite"/>
    </source>
</evidence>
<feature type="coiled-coil region" evidence="1">
    <location>
        <begin position="74"/>
        <end position="136"/>
    </location>
</feature>
<dbReference type="Gene3D" id="3.30.70.1820">
    <property type="entry name" value="L1 transposable element, RRM domain"/>
    <property type="match status" value="1"/>
</dbReference>
<dbReference type="OrthoDB" id="8910777at2759"/>
<protein>
    <submittedName>
        <fullName evidence="3">Unc-13 homolog C-like</fullName>
    </submittedName>
</protein>
<dbReference type="InterPro" id="IPR004244">
    <property type="entry name" value="Transposase_22"/>
</dbReference>
<accession>A0A6S7GK20</accession>
<evidence type="ECO:0000256" key="1">
    <source>
        <dbReference type="SAM" id="Coils"/>
    </source>
</evidence>
<dbReference type="EMBL" id="CACRXK020001956">
    <property type="protein sequence ID" value="CAB3991985.1"/>
    <property type="molecule type" value="Genomic_DNA"/>
</dbReference>
<comment type="caution">
    <text evidence="3">The sequence shown here is derived from an EMBL/GenBank/DDBJ whole genome shotgun (WGS) entry which is preliminary data.</text>
</comment>
<dbReference type="AlphaFoldDB" id="A0A6S7GK20"/>
<organism evidence="3 4">
    <name type="scientific">Paramuricea clavata</name>
    <name type="common">Red gorgonian</name>
    <name type="synonym">Violescent sea-whip</name>
    <dbReference type="NCBI Taxonomy" id="317549"/>
    <lineage>
        <taxon>Eukaryota</taxon>
        <taxon>Metazoa</taxon>
        <taxon>Cnidaria</taxon>
        <taxon>Anthozoa</taxon>
        <taxon>Octocorallia</taxon>
        <taxon>Malacalcyonacea</taxon>
        <taxon>Plexauridae</taxon>
        <taxon>Paramuricea</taxon>
    </lineage>
</organism>
<proteinExistence type="predicted"/>
<dbReference type="Proteomes" id="UP001152795">
    <property type="component" value="Unassembled WGS sequence"/>
</dbReference>
<reference evidence="3" key="1">
    <citation type="submission" date="2020-04" db="EMBL/GenBank/DDBJ databases">
        <authorList>
            <person name="Alioto T."/>
            <person name="Alioto T."/>
            <person name="Gomez Garrido J."/>
        </authorList>
    </citation>
    <scope>NUCLEOTIDE SEQUENCE</scope>
    <source>
        <strain evidence="3">A484AB</strain>
    </source>
</reference>
<keyword evidence="1" id="KW-0175">Coiled coil</keyword>
<name>A0A6S7GK20_PARCT</name>
<evidence type="ECO:0000313" key="4">
    <source>
        <dbReference type="Proteomes" id="UP001152795"/>
    </source>
</evidence>
<evidence type="ECO:0000313" key="3">
    <source>
        <dbReference type="EMBL" id="CAB3991985.1"/>
    </source>
</evidence>
<dbReference type="PANTHER" id="PTHR11505">
    <property type="entry name" value="L1 TRANSPOSABLE ELEMENT-RELATED"/>
    <property type="match status" value="1"/>
</dbReference>
<gene>
    <name evidence="3" type="ORF">PACLA_8A005395</name>
</gene>
<keyword evidence="4" id="KW-1185">Reference proteome</keyword>
<sequence length="272" mass="31558">MATRSHAPKRAAQISTNTPSKTPKKPVLEKAKKTINANKEDRDNLHEEKPMNVENMFETIMSKLGKLDIIDGRMISMEQELKEVKESLEYAYAEVETLKKENAELKKSDSETKERLAKVEEQNSALNSRVIDLQARSMRDNLMFYNLPEREDENTNNLIHNLLQEQLGISDAKTIKIDRSHRIGRRTPGSRRPRAIVAKFNFYPDKERILANARRLKGTGIAISEQFPEEIVKLRKRLLPEMKKAREDGRRVKLVRDKLYIDGQLFRHNSTH</sequence>